<dbReference type="EMBL" id="MGEH01000037">
    <property type="protein sequence ID" value="OGL78136.1"/>
    <property type="molecule type" value="Genomic_DNA"/>
</dbReference>
<evidence type="ECO:0000313" key="2">
    <source>
        <dbReference type="EMBL" id="OGL78136.1"/>
    </source>
</evidence>
<evidence type="ECO:0000256" key="1">
    <source>
        <dbReference type="SAM" id="MobiDB-lite"/>
    </source>
</evidence>
<evidence type="ECO:0000313" key="3">
    <source>
        <dbReference type="Proteomes" id="UP000176603"/>
    </source>
</evidence>
<sequence>MMSRNAFEFRAAPEEADPEVDQLAMLDAPKEEEVPEEEIKVGIEGGTDDLTDPNVAGPSDDLDKDGLEELEEMEKQLRLEENPVLDFVTVEEE</sequence>
<reference evidence="2 3" key="1">
    <citation type="journal article" date="2016" name="Nat. Commun.">
        <title>Thousands of microbial genomes shed light on interconnected biogeochemical processes in an aquifer system.</title>
        <authorList>
            <person name="Anantharaman K."/>
            <person name="Brown C.T."/>
            <person name="Hug L.A."/>
            <person name="Sharon I."/>
            <person name="Castelle C.J."/>
            <person name="Probst A.J."/>
            <person name="Thomas B.C."/>
            <person name="Singh A."/>
            <person name="Wilkins M.J."/>
            <person name="Karaoz U."/>
            <person name="Brodie E.L."/>
            <person name="Williams K.H."/>
            <person name="Hubbard S.S."/>
            <person name="Banfield J.F."/>
        </authorList>
    </citation>
    <scope>NUCLEOTIDE SEQUENCE [LARGE SCALE GENOMIC DNA]</scope>
</reference>
<dbReference type="STRING" id="1802399.A3E39_04445"/>
<organism evidence="2 3">
    <name type="scientific">Candidatus Uhrbacteria bacterium RIFCSPHIGHO2_12_FULL_60_25</name>
    <dbReference type="NCBI Taxonomy" id="1802399"/>
    <lineage>
        <taxon>Bacteria</taxon>
        <taxon>Candidatus Uhriibacteriota</taxon>
    </lineage>
</organism>
<dbReference type="AlphaFoldDB" id="A0A1F7UIL1"/>
<dbReference type="Proteomes" id="UP000176603">
    <property type="component" value="Unassembled WGS sequence"/>
</dbReference>
<feature type="region of interest" description="Disordered" evidence="1">
    <location>
        <begin position="42"/>
        <end position="63"/>
    </location>
</feature>
<comment type="caution">
    <text evidence="2">The sequence shown here is derived from an EMBL/GenBank/DDBJ whole genome shotgun (WGS) entry which is preliminary data.</text>
</comment>
<gene>
    <name evidence="2" type="ORF">A3E39_04445</name>
</gene>
<name>A0A1F7UIL1_9BACT</name>
<proteinExistence type="predicted"/>
<accession>A0A1F7UIL1</accession>
<protein>
    <submittedName>
        <fullName evidence="2">Uncharacterized protein</fullName>
    </submittedName>
</protein>